<feature type="transmembrane region" description="Helical" evidence="5">
    <location>
        <begin position="286"/>
        <end position="309"/>
    </location>
</feature>
<dbReference type="EMBL" id="UINC01002701">
    <property type="protein sequence ID" value="SUZ99426.1"/>
    <property type="molecule type" value="Genomic_DNA"/>
</dbReference>
<keyword evidence="4 5" id="KW-0472">Membrane</keyword>
<dbReference type="PANTHER" id="PTHR11432:SF3">
    <property type="entry name" value="NADH-UBIQUINONE OXIDOREDUCTASE CHAIN 1"/>
    <property type="match status" value="1"/>
</dbReference>
<feature type="transmembrane region" description="Helical" evidence="5">
    <location>
        <begin position="226"/>
        <end position="245"/>
    </location>
</feature>
<comment type="subcellular location">
    <subcellularLocation>
        <location evidence="1">Membrane</location>
        <topology evidence="1">Multi-pass membrane protein</topology>
    </subcellularLocation>
</comment>
<evidence type="ECO:0008006" key="7">
    <source>
        <dbReference type="Google" id="ProtNLM"/>
    </source>
</evidence>
<sequence length="381" mass="42134">MLAAISVVVLILTYAERKALARIQQRLGPTRVGFRGILQPVADALKLLTKEDILPSWADRGVYWIAPVAVFLPAFLMWVTIPVARDVVVENLDMGLFYITAVSVLSVMGLVMAGWGSANKWAVLGALRAAGQLVSYEIPFIMALIGVAMLSQSLNLRTIVDQQNLVPFALLQPLGLFVFLTAGLAELGRTPFDIHHAESEVVGGPFVEYSGAHWSIFFLAEYMNTFTIAVLTVLLFGGGWALPVMPFDGLAHSTLSLLWLLLKTAVVIWVIFWIRGTYPRLRIDQLMAFGWKVLVPLSFINIVLTGVVMFYRLPMWSLGAVSAIFLILALYVIRNNPGTRISRHTVNVVAAKDLRPPPGDPQFPLLRDKVREVSSERSSHQ</sequence>
<gene>
    <name evidence="6" type="ORF">METZ01_LOCUS52280</name>
</gene>
<dbReference type="InterPro" id="IPR018086">
    <property type="entry name" value="NADH_UbQ_OxRdtase_su1_CS"/>
</dbReference>
<dbReference type="InterPro" id="IPR001694">
    <property type="entry name" value="NADH_UbQ_OxRdtase_su1/FPO"/>
</dbReference>
<evidence type="ECO:0000256" key="2">
    <source>
        <dbReference type="ARBA" id="ARBA00022692"/>
    </source>
</evidence>
<evidence type="ECO:0000256" key="4">
    <source>
        <dbReference type="ARBA" id="ARBA00023136"/>
    </source>
</evidence>
<feature type="transmembrane region" description="Helical" evidence="5">
    <location>
        <begin position="62"/>
        <end position="84"/>
    </location>
</feature>
<dbReference type="GO" id="GO:0003954">
    <property type="term" value="F:NADH dehydrogenase activity"/>
    <property type="evidence" value="ECO:0007669"/>
    <property type="project" value="TreeGrafter"/>
</dbReference>
<feature type="transmembrane region" description="Helical" evidence="5">
    <location>
        <begin position="96"/>
        <end position="118"/>
    </location>
</feature>
<reference evidence="6" key="1">
    <citation type="submission" date="2018-05" db="EMBL/GenBank/DDBJ databases">
        <authorList>
            <person name="Lanie J.A."/>
            <person name="Ng W.-L."/>
            <person name="Kazmierczak K.M."/>
            <person name="Andrzejewski T.M."/>
            <person name="Davidsen T.M."/>
            <person name="Wayne K.J."/>
            <person name="Tettelin H."/>
            <person name="Glass J.I."/>
            <person name="Rusch D."/>
            <person name="Podicherti R."/>
            <person name="Tsui H.-C.T."/>
            <person name="Winkler M.E."/>
        </authorList>
    </citation>
    <scope>NUCLEOTIDE SEQUENCE</scope>
</reference>
<dbReference type="PROSITE" id="PS00667">
    <property type="entry name" value="COMPLEX1_ND1_1"/>
    <property type="match status" value="1"/>
</dbReference>
<feature type="transmembrane region" description="Helical" evidence="5">
    <location>
        <begin position="257"/>
        <end position="274"/>
    </location>
</feature>
<feature type="transmembrane region" description="Helical" evidence="5">
    <location>
        <begin position="315"/>
        <end position="333"/>
    </location>
</feature>
<proteinExistence type="inferred from homology"/>
<feature type="transmembrane region" description="Helical" evidence="5">
    <location>
        <begin position="138"/>
        <end position="156"/>
    </location>
</feature>
<evidence type="ECO:0000256" key="3">
    <source>
        <dbReference type="ARBA" id="ARBA00022989"/>
    </source>
</evidence>
<evidence type="ECO:0000256" key="5">
    <source>
        <dbReference type="SAM" id="Phobius"/>
    </source>
</evidence>
<dbReference type="AlphaFoldDB" id="A0A381S5V3"/>
<dbReference type="GO" id="GO:0016020">
    <property type="term" value="C:membrane"/>
    <property type="evidence" value="ECO:0007669"/>
    <property type="project" value="UniProtKB-SubCell"/>
</dbReference>
<name>A0A381S5V3_9ZZZZ</name>
<keyword evidence="2 5" id="KW-0812">Transmembrane</keyword>
<dbReference type="NCBIfam" id="NF004741">
    <property type="entry name" value="PRK06076.1-2"/>
    <property type="match status" value="1"/>
</dbReference>
<evidence type="ECO:0000313" key="6">
    <source>
        <dbReference type="EMBL" id="SUZ99426.1"/>
    </source>
</evidence>
<protein>
    <recommendedName>
        <fullName evidence="7">NADH:ubiquinone oxidoreductase subunit 1 (Chain H)</fullName>
    </recommendedName>
</protein>
<evidence type="ECO:0000256" key="1">
    <source>
        <dbReference type="ARBA" id="ARBA00004141"/>
    </source>
</evidence>
<organism evidence="6">
    <name type="scientific">marine metagenome</name>
    <dbReference type="NCBI Taxonomy" id="408172"/>
    <lineage>
        <taxon>unclassified sequences</taxon>
        <taxon>metagenomes</taxon>
        <taxon>ecological metagenomes</taxon>
    </lineage>
</organism>
<keyword evidence="3 5" id="KW-1133">Transmembrane helix</keyword>
<dbReference type="Pfam" id="PF00146">
    <property type="entry name" value="NADHdh"/>
    <property type="match status" value="1"/>
</dbReference>
<accession>A0A381S5V3</accession>
<feature type="transmembrane region" description="Helical" evidence="5">
    <location>
        <begin position="168"/>
        <end position="189"/>
    </location>
</feature>
<dbReference type="PANTHER" id="PTHR11432">
    <property type="entry name" value="NADH DEHYDROGENASE SUBUNIT 1"/>
    <property type="match status" value="1"/>
</dbReference>
<dbReference type="HAMAP" id="MF_01350">
    <property type="entry name" value="NDH1_NuoH"/>
    <property type="match status" value="1"/>
</dbReference>
<dbReference type="GO" id="GO:0009060">
    <property type="term" value="P:aerobic respiration"/>
    <property type="evidence" value="ECO:0007669"/>
    <property type="project" value="TreeGrafter"/>
</dbReference>